<evidence type="ECO:0000259" key="16">
    <source>
        <dbReference type="Pfam" id="PF08028"/>
    </source>
</evidence>
<evidence type="ECO:0000256" key="9">
    <source>
        <dbReference type="ARBA" id="ARBA00034328"/>
    </source>
</evidence>
<dbReference type="SUPFAM" id="SSF47203">
    <property type="entry name" value="Acyl-CoA dehydrogenase C-terminal domain-like"/>
    <property type="match status" value="1"/>
</dbReference>
<sequence length="427" mass="46404">MTTEILSMTQIERSQHFAAAPAVSRPAPFIPPRQQKAHRIASDAEAIRIAHALAADFAAGAVERDRTRRLPIAEIERYSQSGLWGITVPKAYGGAEVSNVTLAEVTAIIAAADASIGQIPQNHLYIVEGIRLGASEAQKKVLFERVLDGDRFGNAFTEIGTRTNIDFTTRIERRGDGYVLNGQKFYSTGSLFAHVIVVIANDADKRTNFVFLERATAGVNLIDDWSGFGQRTTGSGSSTFDDIPVTEFQVVPHQIVFDRPTPMGPVAQIIHAAVDLGIARAALADAIAFTKAHARPFFETNYQHGSEDPHVIAAIGDLVVRVNAANALTERAGRFVDIATADPSDTTVAEASIAVAEAKAITTEVSLHVSSKLFELTGARSTLEQFGFDRHWRNARTHTLHDPVRYKYVNVGNYFLNGILPPRHGAL</sequence>
<accession>A0A0K2VQD2</accession>
<evidence type="ECO:0000256" key="13">
    <source>
        <dbReference type="ARBA" id="ARBA00049456"/>
    </source>
</evidence>
<evidence type="ECO:0000313" key="18">
    <source>
        <dbReference type="Proteomes" id="UP000182888"/>
    </source>
</evidence>
<evidence type="ECO:0000256" key="10">
    <source>
        <dbReference type="ARBA" id="ARBA00034345"/>
    </source>
</evidence>
<keyword evidence="2" id="KW-0285">Flavoprotein</keyword>
<evidence type="ECO:0000256" key="2">
    <source>
        <dbReference type="ARBA" id="ARBA00022630"/>
    </source>
</evidence>
<keyword evidence="4" id="KW-0547">Nucleotide-binding</keyword>
<dbReference type="Gene3D" id="1.20.140.10">
    <property type="entry name" value="Butyryl-CoA Dehydrogenase, subunit A, domain 3"/>
    <property type="match status" value="1"/>
</dbReference>
<dbReference type="NCBIfam" id="TIGR04022">
    <property type="entry name" value="sulfur_SfnB"/>
    <property type="match status" value="1"/>
</dbReference>
<evidence type="ECO:0000313" key="17">
    <source>
        <dbReference type="EMBL" id="CDX51069.1"/>
    </source>
</evidence>
<evidence type="ECO:0000256" key="6">
    <source>
        <dbReference type="ARBA" id="ARBA00023033"/>
    </source>
</evidence>
<dbReference type="InterPro" id="IPR013107">
    <property type="entry name" value="Acyl-CoA_DH_C"/>
</dbReference>
<evidence type="ECO:0000256" key="4">
    <source>
        <dbReference type="ARBA" id="ARBA00022741"/>
    </source>
</evidence>
<comment type="subcellular location">
    <subcellularLocation>
        <location evidence="1">Cytoplasm</location>
    </subcellularLocation>
</comment>
<evidence type="ECO:0000256" key="3">
    <source>
        <dbReference type="ARBA" id="ARBA00022643"/>
    </source>
</evidence>
<dbReference type="InterPro" id="IPR036250">
    <property type="entry name" value="AcylCo_DH-like_C"/>
</dbReference>
<evidence type="ECO:0000256" key="11">
    <source>
        <dbReference type="ARBA" id="ARBA00047859"/>
    </source>
</evidence>
<dbReference type="GO" id="GO:0008470">
    <property type="term" value="F:3-methylbutanoyl-CoA dehydrogenase activity"/>
    <property type="evidence" value="ECO:0007669"/>
    <property type="project" value="TreeGrafter"/>
</dbReference>
<dbReference type="Pfam" id="PF02771">
    <property type="entry name" value="Acyl-CoA_dh_N"/>
    <property type="match status" value="1"/>
</dbReference>
<keyword evidence="5" id="KW-0560">Oxidoreductase</keyword>
<dbReference type="GO" id="GO:0005737">
    <property type="term" value="C:cytoplasm"/>
    <property type="evidence" value="ECO:0007669"/>
    <property type="project" value="UniProtKB-SubCell"/>
</dbReference>
<evidence type="ECO:0000259" key="15">
    <source>
        <dbReference type="Pfam" id="PF02771"/>
    </source>
</evidence>
<dbReference type="InterPro" id="IPR046373">
    <property type="entry name" value="Acyl-CoA_Oxase/DH_mid-dom_sf"/>
</dbReference>
<name>A0A0K2VQD2_MESPL</name>
<evidence type="ECO:0000256" key="5">
    <source>
        <dbReference type="ARBA" id="ARBA00023002"/>
    </source>
</evidence>
<reference evidence="18" key="1">
    <citation type="submission" date="2014-08" db="EMBL/GenBank/DDBJ databases">
        <authorList>
            <person name="Edwards T."/>
        </authorList>
    </citation>
    <scope>NUCLEOTIDE SEQUENCE [LARGE SCALE GENOMIC DNA]</scope>
</reference>
<comment type="pathway">
    <text evidence="7">Sulfur metabolism; dibenzothiophene degradation.</text>
</comment>
<feature type="domain" description="Acyl-CoA oxidase/dehydrogenase middle" evidence="14">
    <location>
        <begin position="156"/>
        <end position="242"/>
    </location>
</feature>
<comment type="catalytic activity">
    <reaction evidence="11">
        <text>dibenzothiophene + FMNH2 + O2 = dibenzothiophene 5-oxide + FMN + H2O + H(+)</text>
        <dbReference type="Rhea" id="RHEA:49076"/>
        <dbReference type="ChEBI" id="CHEBI:15377"/>
        <dbReference type="ChEBI" id="CHEBI:15378"/>
        <dbReference type="ChEBI" id="CHEBI:15379"/>
        <dbReference type="ChEBI" id="CHEBI:23681"/>
        <dbReference type="ChEBI" id="CHEBI:23683"/>
        <dbReference type="ChEBI" id="CHEBI:57618"/>
        <dbReference type="ChEBI" id="CHEBI:58210"/>
    </reaction>
</comment>
<organism evidence="17 18">
    <name type="scientific">Mesorhizobium plurifarium</name>
    <dbReference type="NCBI Taxonomy" id="69974"/>
    <lineage>
        <taxon>Bacteria</taxon>
        <taxon>Pseudomonadati</taxon>
        <taxon>Pseudomonadota</taxon>
        <taxon>Alphaproteobacteria</taxon>
        <taxon>Hyphomicrobiales</taxon>
        <taxon>Phyllobacteriaceae</taxon>
        <taxon>Mesorhizobium</taxon>
    </lineage>
</organism>
<dbReference type="Proteomes" id="UP000182888">
    <property type="component" value="Unassembled WGS sequence"/>
</dbReference>
<proteinExistence type="inferred from homology"/>
<keyword evidence="6" id="KW-0503">Monooxygenase</keyword>
<dbReference type="InterPro" id="IPR023922">
    <property type="entry name" value="S04_starv_induced_SfnB"/>
</dbReference>
<dbReference type="InterPro" id="IPR009100">
    <property type="entry name" value="AcylCoA_DH/oxidase_NM_dom_sf"/>
</dbReference>
<feature type="domain" description="Acyl-CoA dehydrogenase/oxidase N-terminal" evidence="15">
    <location>
        <begin position="55"/>
        <end position="150"/>
    </location>
</feature>
<gene>
    <name evidence="17" type="ORF">MPL1032_130126</name>
</gene>
<dbReference type="GO" id="GO:0004497">
    <property type="term" value="F:monooxygenase activity"/>
    <property type="evidence" value="ECO:0007669"/>
    <property type="project" value="UniProtKB-KW"/>
</dbReference>
<dbReference type="Gene3D" id="1.10.540.10">
    <property type="entry name" value="Acyl-CoA dehydrogenase/oxidase, N-terminal domain"/>
    <property type="match status" value="1"/>
</dbReference>
<dbReference type="GO" id="GO:0050660">
    <property type="term" value="F:flavin adenine dinucleotide binding"/>
    <property type="evidence" value="ECO:0007669"/>
    <property type="project" value="InterPro"/>
</dbReference>
<dbReference type="PANTHER" id="PTHR43884">
    <property type="entry name" value="ACYL-COA DEHYDROGENASE"/>
    <property type="match status" value="1"/>
</dbReference>
<evidence type="ECO:0000256" key="8">
    <source>
        <dbReference type="ARBA" id="ARBA00034317"/>
    </source>
</evidence>
<keyword evidence="3" id="KW-0288">FMN</keyword>
<comment type="catalytic activity">
    <reaction evidence="13">
        <text>dibenzothiophene + 2 FMNH2 + 2 O2 = dibenzothiophene 5,5-dioxide + 2 FMN + 2 H2O + 2 H(+)</text>
        <dbReference type="Rhea" id="RHEA:49072"/>
        <dbReference type="ChEBI" id="CHEBI:15377"/>
        <dbReference type="ChEBI" id="CHEBI:15378"/>
        <dbReference type="ChEBI" id="CHEBI:15379"/>
        <dbReference type="ChEBI" id="CHEBI:23681"/>
        <dbReference type="ChEBI" id="CHEBI:57618"/>
        <dbReference type="ChEBI" id="CHEBI:58210"/>
        <dbReference type="ChEBI" id="CHEBI:90356"/>
        <dbReference type="EC" id="1.14.14.21"/>
    </reaction>
</comment>
<evidence type="ECO:0000256" key="1">
    <source>
        <dbReference type="ARBA" id="ARBA00004496"/>
    </source>
</evidence>
<comment type="catalytic activity">
    <reaction evidence="12">
        <text>dibenzothiophene 5-oxide + FMNH2 + O2 = dibenzothiophene 5,5-dioxide + FMN + H2O + H(+)</text>
        <dbReference type="Rhea" id="RHEA:49080"/>
        <dbReference type="ChEBI" id="CHEBI:15377"/>
        <dbReference type="ChEBI" id="CHEBI:15378"/>
        <dbReference type="ChEBI" id="CHEBI:15379"/>
        <dbReference type="ChEBI" id="CHEBI:23683"/>
        <dbReference type="ChEBI" id="CHEBI:57618"/>
        <dbReference type="ChEBI" id="CHEBI:58210"/>
        <dbReference type="ChEBI" id="CHEBI:90356"/>
    </reaction>
</comment>
<dbReference type="Pfam" id="PF08028">
    <property type="entry name" value="Acyl-CoA_dh_2"/>
    <property type="match status" value="1"/>
</dbReference>
<dbReference type="InterPro" id="IPR006091">
    <property type="entry name" value="Acyl-CoA_Oxase/DH_mid-dom"/>
</dbReference>
<dbReference type="PANTHER" id="PTHR43884:SF12">
    <property type="entry name" value="ISOVALERYL-COA DEHYDROGENASE, MITOCHONDRIAL-RELATED"/>
    <property type="match status" value="1"/>
</dbReference>
<dbReference type="Pfam" id="PF02770">
    <property type="entry name" value="Acyl-CoA_dh_M"/>
    <property type="match status" value="1"/>
</dbReference>
<evidence type="ECO:0000256" key="7">
    <source>
        <dbReference type="ARBA" id="ARBA00034307"/>
    </source>
</evidence>
<evidence type="ECO:0000256" key="12">
    <source>
        <dbReference type="ARBA" id="ARBA00048445"/>
    </source>
</evidence>
<dbReference type="InterPro" id="IPR037069">
    <property type="entry name" value="AcylCoA_DH/ox_N_sf"/>
</dbReference>
<comment type="similarity">
    <text evidence="8">Belongs to the DszC flavin monooxygenase family.</text>
</comment>
<dbReference type="EMBL" id="CCND01000005">
    <property type="protein sequence ID" value="CDX51069.1"/>
    <property type="molecule type" value="Genomic_DNA"/>
</dbReference>
<dbReference type="PIRSF" id="PIRSF016578">
    <property type="entry name" value="HsaA"/>
    <property type="match status" value="1"/>
</dbReference>
<dbReference type="Gene3D" id="2.40.110.10">
    <property type="entry name" value="Butyryl-CoA Dehydrogenase, subunit A, domain 2"/>
    <property type="match status" value="1"/>
</dbReference>
<feature type="domain" description="Acyl-CoA dehydrogenase C-terminal" evidence="16">
    <location>
        <begin position="269"/>
        <end position="402"/>
    </location>
</feature>
<dbReference type="GO" id="GO:0006552">
    <property type="term" value="P:L-leucine catabolic process"/>
    <property type="evidence" value="ECO:0007669"/>
    <property type="project" value="TreeGrafter"/>
</dbReference>
<dbReference type="AlphaFoldDB" id="A0A0K2VQD2"/>
<dbReference type="EC" id="1.14.14.21" evidence="9"/>
<dbReference type="SUPFAM" id="SSF56645">
    <property type="entry name" value="Acyl-CoA dehydrogenase NM domain-like"/>
    <property type="match status" value="1"/>
</dbReference>
<protein>
    <recommendedName>
        <fullName evidence="10">Dibenzothiophene monooxygenase</fullName>
        <ecNumber evidence="9">1.14.14.21</ecNumber>
    </recommendedName>
</protein>
<dbReference type="InterPro" id="IPR013786">
    <property type="entry name" value="AcylCoA_DH/ox_N"/>
</dbReference>
<evidence type="ECO:0000259" key="14">
    <source>
        <dbReference type="Pfam" id="PF02770"/>
    </source>
</evidence>